<evidence type="ECO:0000259" key="9">
    <source>
        <dbReference type="Pfam" id="PF21159"/>
    </source>
</evidence>
<evidence type="ECO:0000259" key="8">
    <source>
        <dbReference type="Pfam" id="PF21158"/>
    </source>
</evidence>
<feature type="domain" description="Flagellar hook-associated protein 1 D3" evidence="9">
    <location>
        <begin position="564"/>
        <end position="638"/>
    </location>
</feature>
<evidence type="ECO:0000259" key="10">
    <source>
        <dbReference type="Pfam" id="PF22638"/>
    </source>
</evidence>
<protein>
    <recommendedName>
        <fullName evidence="4">Flagellar hook-associated protein 1</fullName>
    </recommendedName>
</protein>
<dbReference type="Proteomes" id="UP000680067">
    <property type="component" value="Unassembled WGS sequence"/>
</dbReference>
<proteinExistence type="inferred from homology"/>
<dbReference type="Pfam" id="PF22638">
    <property type="entry name" value="FlgK_D1"/>
    <property type="match status" value="1"/>
</dbReference>
<dbReference type="PRINTS" id="PR01005">
    <property type="entry name" value="FLGHOOKAP1"/>
</dbReference>
<evidence type="ECO:0000256" key="6">
    <source>
        <dbReference type="ARBA" id="ARBA00023143"/>
    </source>
</evidence>
<keyword evidence="6" id="KW-0975">Bacterial flagellum</keyword>
<dbReference type="InterPro" id="IPR002371">
    <property type="entry name" value="FlgK"/>
</dbReference>
<dbReference type="EMBL" id="JAGSPN010000011">
    <property type="protein sequence ID" value="MBR7783302.1"/>
    <property type="molecule type" value="Genomic_DNA"/>
</dbReference>
<keyword evidence="11" id="KW-0282">Flagellum</keyword>
<keyword evidence="11" id="KW-0969">Cilium</keyword>
<evidence type="ECO:0000256" key="5">
    <source>
        <dbReference type="ARBA" id="ARBA00022525"/>
    </source>
</evidence>
<keyword evidence="11" id="KW-0966">Cell projection</keyword>
<evidence type="ECO:0000313" key="12">
    <source>
        <dbReference type="Proteomes" id="UP000680067"/>
    </source>
</evidence>
<evidence type="ECO:0000313" key="11">
    <source>
        <dbReference type="EMBL" id="MBR7783302.1"/>
    </source>
</evidence>
<dbReference type="GO" id="GO:0009424">
    <property type="term" value="C:bacterial-type flagellum hook"/>
    <property type="evidence" value="ECO:0007669"/>
    <property type="project" value="InterPro"/>
</dbReference>
<reference evidence="11" key="1">
    <citation type="submission" date="2021-04" db="EMBL/GenBank/DDBJ databases">
        <title>novel species isolated from subtropical streams in China.</title>
        <authorList>
            <person name="Lu H."/>
        </authorList>
    </citation>
    <scope>NUCLEOTIDE SEQUENCE</scope>
    <source>
        <strain evidence="11">LFS511W</strain>
    </source>
</reference>
<comment type="similarity">
    <text evidence="3">Belongs to the flagella basal body rod proteins family.</text>
</comment>
<dbReference type="Pfam" id="PF06429">
    <property type="entry name" value="Flg_bbr_C"/>
    <property type="match status" value="1"/>
</dbReference>
<keyword evidence="12" id="KW-1185">Reference proteome</keyword>
<dbReference type="GO" id="GO:0044780">
    <property type="term" value="P:bacterial-type flagellum assembly"/>
    <property type="evidence" value="ECO:0007669"/>
    <property type="project" value="InterPro"/>
</dbReference>
<dbReference type="GO" id="GO:0005576">
    <property type="term" value="C:extracellular region"/>
    <property type="evidence" value="ECO:0007669"/>
    <property type="project" value="UniProtKB-SubCell"/>
</dbReference>
<feature type="domain" description="Flagellar basal-body/hook protein C-terminal" evidence="7">
    <location>
        <begin position="707"/>
        <end position="746"/>
    </location>
</feature>
<evidence type="ECO:0000256" key="3">
    <source>
        <dbReference type="ARBA" id="ARBA00009677"/>
    </source>
</evidence>
<evidence type="ECO:0000256" key="2">
    <source>
        <dbReference type="ARBA" id="ARBA00004613"/>
    </source>
</evidence>
<comment type="caution">
    <text evidence="11">The sequence shown here is derived from an EMBL/GenBank/DDBJ whole genome shotgun (WGS) entry which is preliminary data.</text>
</comment>
<organism evidence="11 12">
    <name type="scientific">Undibacterium luofuense</name>
    <dbReference type="NCBI Taxonomy" id="2828733"/>
    <lineage>
        <taxon>Bacteria</taxon>
        <taxon>Pseudomonadati</taxon>
        <taxon>Pseudomonadota</taxon>
        <taxon>Betaproteobacteria</taxon>
        <taxon>Burkholderiales</taxon>
        <taxon>Oxalobacteraceae</taxon>
        <taxon>Undibacterium</taxon>
    </lineage>
</organism>
<dbReference type="SUPFAM" id="SSF64518">
    <property type="entry name" value="Phase 1 flagellin"/>
    <property type="match status" value="2"/>
</dbReference>
<keyword evidence="5" id="KW-0964">Secreted</keyword>
<evidence type="ECO:0000256" key="4">
    <source>
        <dbReference type="ARBA" id="ARBA00016244"/>
    </source>
</evidence>
<dbReference type="InterPro" id="IPR010930">
    <property type="entry name" value="Flg_bb/hook_C_dom"/>
</dbReference>
<accession>A0A941DLI0</accession>
<dbReference type="InterPro" id="IPR053927">
    <property type="entry name" value="FlgK_helical"/>
</dbReference>
<dbReference type="AlphaFoldDB" id="A0A941DLI0"/>
<feature type="domain" description="Flagellar hook-associated protein FlgK helical" evidence="10">
    <location>
        <begin position="94"/>
        <end position="329"/>
    </location>
</feature>
<dbReference type="InterPro" id="IPR049474">
    <property type="entry name" value="FlgK_D3"/>
</dbReference>
<dbReference type="Pfam" id="PF21158">
    <property type="entry name" value="flgK_1st_1"/>
    <property type="match status" value="1"/>
</dbReference>
<comment type="subcellular location">
    <subcellularLocation>
        <location evidence="1">Bacterial flagellum</location>
    </subcellularLocation>
    <subcellularLocation>
        <location evidence="2">Secreted</location>
    </subcellularLocation>
</comment>
<evidence type="ECO:0000259" key="7">
    <source>
        <dbReference type="Pfam" id="PF06429"/>
    </source>
</evidence>
<sequence length="748" mass="77105">MGTNILNIGQTALQAAQMGITTTGHNIANSATPGYSRQVLVQTANPPQNLGGAFVGQGVSISLIQRQYNQFIGQQVNAAQTSTNQIDAYYTQIKQINNLVADSSAGVTPALQDFFKAVQNLSSSPNGTAGAAARQSVLSTGQALSSRLNDLQGRMDMIRNDINGEINTAVTSINAYATELAALNDTIAKSQSTTGSPPNDLLDQRDQIVTELSKLTKVTVIPQDNKYNVFIGNGQPIVLGGAVNQLQVSVSPTDPTRTEIAYTSNGKLTQIPENGLPGGKLGGLFDFRANTLDPAQSSIGRIAIGVATAFNDQHTLGQDLNGQAGTQFFKIDPPVVKPSSSNTSQALLTASVTDASQLTTSDYRLQVTAAGQYRVTRMSDGVITNATSQPVTVDGVRFEFPQPPQPQPAAGDEFQIKPTAYAAAGIAVQIIDPNKVAAAAPMTTSIPSTNTGTGKISNGVQDSPVATNTTSATATIGTVKTDDAFKGSAVASPVTLTYSGGNLTGFPAGQVVTVTSGGTQTNYNPPATVPYTSGATISVAGMSFSISNGTGAPANGDTFTLGSAIPATASKLTFASATNTLSGFPAGANVTVKNGNSSTIYTAGTPVPYTPGATYSFNGSSVTLTGAPANGDVFNIGPNASGGGDNRNALELAKIQTANFMNGNSTTIQGSYAQFVSQIGNKTSELAVTKDSENKMLQQAVTAQQSESGVNLDEEAANLLRYQQAYQAAGKLMQIASTLFDALLNIGR</sequence>
<dbReference type="NCBIfam" id="TIGR02492">
    <property type="entry name" value="flgK_ends"/>
    <property type="match status" value="1"/>
</dbReference>
<feature type="domain" description="Flagellar hook-associated protein 1 D2-like" evidence="8">
    <location>
        <begin position="340"/>
        <end position="418"/>
    </location>
</feature>
<dbReference type="InterPro" id="IPR049119">
    <property type="entry name" value="FlgK_D2-like"/>
</dbReference>
<dbReference type="GO" id="GO:0005198">
    <property type="term" value="F:structural molecule activity"/>
    <property type="evidence" value="ECO:0007669"/>
    <property type="project" value="InterPro"/>
</dbReference>
<dbReference type="PANTHER" id="PTHR30033:SF1">
    <property type="entry name" value="FLAGELLAR HOOK-ASSOCIATED PROTEIN 1"/>
    <property type="match status" value="1"/>
</dbReference>
<gene>
    <name evidence="11" type="primary">flgK</name>
    <name evidence="11" type="ORF">KDM89_14200</name>
</gene>
<dbReference type="PANTHER" id="PTHR30033">
    <property type="entry name" value="FLAGELLAR HOOK-ASSOCIATED PROTEIN 1"/>
    <property type="match status" value="1"/>
</dbReference>
<name>A0A941DLI0_9BURK</name>
<dbReference type="RefSeq" id="WP_212688588.1">
    <property type="nucleotide sequence ID" value="NZ_JAGSPN010000011.1"/>
</dbReference>
<evidence type="ECO:0000256" key="1">
    <source>
        <dbReference type="ARBA" id="ARBA00004365"/>
    </source>
</evidence>
<dbReference type="Pfam" id="PF21159">
    <property type="entry name" value="FlgK_2nd"/>
    <property type="match status" value="1"/>
</dbReference>